<protein>
    <submittedName>
        <fullName evidence="1">Uncharacterized protein</fullName>
    </submittedName>
</protein>
<evidence type="ECO:0000313" key="1">
    <source>
        <dbReference type="EMBL" id="AJO20920.1"/>
    </source>
</evidence>
<dbReference type="EMBL" id="CP010525">
    <property type="protein sequence ID" value="AJO20920.1"/>
    <property type="molecule type" value="Genomic_DNA"/>
</dbReference>
<organism evidence="1 2">
    <name type="scientific">Heyndrickxia coagulans</name>
    <name type="common">Weizmannia coagulans</name>
    <dbReference type="NCBI Taxonomy" id="1398"/>
    <lineage>
        <taxon>Bacteria</taxon>
        <taxon>Bacillati</taxon>
        <taxon>Bacillota</taxon>
        <taxon>Bacilli</taxon>
        <taxon>Bacillales</taxon>
        <taxon>Bacillaceae</taxon>
        <taxon>Heyndrickxia</taxon>
    </lineage>
</organism>
<accession>A0AAN0T3D5</accession>
<keyword evidence="2" id="KW-1185">Reference proteome</keyword>
<dbReference type="Proteomes" id="UP000032024">
    <property type="component" value="Chromosome"/>
</dbReference>
<gene>
    <name evidence="1" type="ORF">SB48_HM08orf00185</name>
</gene>
<dbReference type="AlphaFoldDB" id="A0AAN0T3D5"/>
<reference evidence="2" key="1">
    <citation type="submission" date="2015-01" db="EMBL/GenBank/DDBJ databases">
        <title>Comparative genome analysis of Bacillus coagulans HM-08, Clostridium butyricum HM-68, Bacillus subtilis HM-66 and Bacillus paralicheniformis BL-09.</title>
        <authorList>
            <person name="Zhang H."/>
        </authorList>
    </citation>
    <scope>NUCLEOTIDE SEQUENCE [LARGE SCALE GENOMIC DNA]</scope>
    <source>
        <strain evidence="2">HM-08</strain>
    </source>
</reference>
<sequence>MAPALFFFCYGRQIARRAIPFFFISVVKDISGDGDSLFVFHPRYEGHLGRRRFSFCPSSPL</sequence>
<evidence type="ECO:0000313" key="2">
    <source>
        <dbReference type="Proteomes" id="UP000032024"/>
    </source>
</evidence>
<name>A0AAN0T3D5_HEYCO</name>
<proteinExistence type="predicted"/>